<name>A0A6U6K4B6_9STRA</name>
<evidence type="ECO:0000259" key="6">
    <source>
        <dbReference type="Pfam" id="PF01743"/>
    </source>
</evidence>
<sequence>MRLLSPRAVALFAHSGCFARPPPTAGRSRPFAGPAVAFLQRETCERRSGKHPPPSRRPFPGIFALHPDLPSGAASMSAQAGNAGGGPPTDDAVVRDVSIKLTPSEERLFDVMTAAAESYERGDLSVDESQSNLKFRKKDERDEGPSDREAPRERIEIRVAGGWVRDKILGMESSDVDVALDNVSGVRFASIVQEYLLKLERDGTIPAPKKRHRICVISANPDQFKRLETATMKVFDGELDFVHLRPPEGAGRDFGSPREDALLRDFTANALFYNVRTRRVEDWTGRGADDLLGRGEAGRRVIATPLDASETFCDDPLRALRAVRFAVRLDADLSDGVRSAVMKNEEVRRKLQGEGRGSVSRERVGKELEGMLSGAGAKPGCALSMLIELDLAPLVFPLPQGAGLGDVEEGQYWMKASDHVQALADAIKYYNQGEGLANDSKTPAFQPLVKSAEMRLLHLSTCLSPFRDLSYEFKKERYQTVVTYMIKEGIKFKNKDEAAISKLLGNVESMRSLLRALGRQLAGTGEHPMEDKLTDTLPSLLPPVETGMLLRKVKELWPTCLILASVLEIRAVAGGGDTTAGGFGTVQDVLRTSGEFHRAVIRQGLDNAWKLRPLLDGRAVVSTLGLGKPGPMVQVYIEEQIKWILLHPDGTKDDCELHLRKVQKERDAAPMR</sequence>
<feature type="region of interest" description="Disordered" evidence="5">
    <location>
        <begin position="67"/>
        <end position="90"/>
    </location>
</feature>
<evidence type="ECO:0000313" key="12">
    <source>
        <dbReference type="EMBL" id="CAE2281861.1"/>
    </source>
</evidence>
<evidence type="ECO:0000256" key="3">
    <source>
        <dbReference type="ARBA" id="ARBA00022884"/>
    </source>
</evidence>
<evidence type="ECO:0000256" key="1">
    <source>
        <dbReference type="ARBA" id="ARBA00007265"/>
    </source>
</evidence>
<dbReference type="EMBL" id="HBKQ01055582">
    <property type="protein sequence ID" value="CAE2281861.1"/>
    <property type="molecule type" value="Transcribed_RNA"/>
</dbReference>
<dbReference type="EMBL" id="HBKQ01055571">
    <property type="protein sequence ID" value="CAE2281851.1"/>
    <property type="molecule type" value="Transcribed_RNA"/>
</dbReference>
<gene>
    <name evidence="7" type="ORF">OAUR00152_LOCUS38019</name>
    <name evidence="8" type="ORF">OAUR00152_LOCUS38029</name>
    <name evidence="9" type="ORF">OAUR00152_LOCUS38038</name>
    <name evidence="10" type="ORF">OAUR00152_LOCUS38053</name>
    <name evidence="11" type="ORF">OAUR00152_LOCUS38060</name>
    <name evidence="12" type="ORF">OAUR00152_LOCUS38065</name>
    <name evidence="13" type="ORF">OAUR00152_LOCUS38072</name>
</gene>
<dbReference type="EMBL" id="HBKQ01055524">
    <property type="protein sequence ID" value="CAE2281801.1"/>
    <property type="molecule type" value="Transcribed_RNA"/>
</dbReference>
<reference evidence="8" key="1">
    <citation type="submission" date="2021-01" db="EMBL/GenBank/DDBJ databases">
        <authorList>
            <person name="Corre E."/>
            <person name="Pelletier E."/>
            <person name="Niang G."/>
            <person name="Scheremetjew M."/>
            <person name="Finn R."/>
            <person name="Kale V."/>
            <person name="Holt S."/>
            <person name="Cochrane G."/>
            <person name="Meng A."/>
            <person name="Brown T."/>
            <person name="Cohen L."/>
        </authorList>
    </citation>
    <scope>NUCLEOTIDE SEQUENCE</scope>
    <source>
        <strain evidence="8">Isolate 1302-5</strain>
    </source>
</reference>
<evidence type="ECO:0000256" key="4">
    <source>
        <dbReference type="RuleBase" id="RU003953"/>
    </source>
</evidence>
<evidence type="ECO:0000256" key="5">
    <source>
        <dbReference type="SAM" id="MobiDB-lite"/>
    </source>
</evidence>
<proteinExistence type="inferred from homology"/>
<dbReference type="EMBL" id="HBKQ01055513">
    <property type="protein sequence ID" value="CAE2281781.1"/>
    <property type="molecule type" value="Transcribed_RNA"/>
</dbReference>
<evidence type="ECO:0000313" key="8">
    <source>
        <dbReference type="EMBL" id="CAE2281801.1"/>
    </source>
</evidence>
<protein>
    <recommendedName>
        <fullName evidence="6">Poly A polymerase head domain-containing protein</fullName>
    </recommendedName>
</protein>
<dbReference type="EMBL" id="HBKQ01055593">
    <property type="protein sequence ID" value="CAE2281874.1"/>
    <property type="molecule type" value="Transcribed_RNA"/>
</dbReference>
<dbReference type="Pfam" id="PF01743">
    <property type="entry name" value="PolyA_pol"/>
    <property type="match status" value="1"/>
</dbReference>
<evidence type="ECO:0000256" key="2">
    <source>
        <dbReference type="ARBA" id="ARBA00022679"/>
    </source>
</evidence>
<evidence type="ECO:0000313" key="7">
    <source>
        <dbReference type="EMBL" id="CAE2281781.1"/>
    </source>
</evidence>
<evidence type="ECO:0000313" key="10">
    <source>
        <dbReference type="EMBL" id="CAE2281837.1"/>
    </source>
</evidence>
<organism evidence="8">
    <name type="scientific">Odontella aurita</name>
    <dbReference type="NCBI Taxonomy" id="265563"/>
    <lineage>
        <taxon>Eukaryota</taxon>
        <taxon>Sar</taxon>
        <taxon>Stramenopiles</taxon>
        <taxon>Ochrophyta</taxon>
        <taxon>Bacillariophyta</taxon>
        <taxon>Mediophyceae</taxon>
        <taxon>Biddulphiophycidae</taxon>
        <taxon>Eupodiscales</taxon>
        <taxon>Odontellaceae</taxon>
        <taxon>Odontella</taxon>
    </lineage>
</organism>
<dbReference type="GO" id="GO:0052929">
    <property type="term" value="F:ATP:3'-cytidine-cytidine-tRNA adenylyltransferase activity"/>
    <property type="evidence" value="ECO:0007669"/>
    <property type="project" value="TreeGrafter"/>
</dbReference>
<feature type="region of interest" description="Disordered" evidence="5">
    <location>
        <begin position="120"/>
        <end position="152"/>
    </location>
</feature>
<dbReference type="Gene3D" id="3.30.460.10">
    <property type="entry name" value="Beta Polymerase, domain 2"/>
    <property type="match status" value="1"/>
</dbReference>
<evidence type="ECO:0000313" key="11">
    <source>
        <dbReference type="EMBL" id="CAE2281851.1"/>
    </source>
</evidence>
<keyword evidence="2 4" id="KW-0808">Transferase</keyword>
<feature type="domain" description="Poly A polymerase head" evidence="6">
    <location>
        <begin position="158"/>
        <end position="291"/>
    </location>
</feature>
<dbReference type="InterPro" id="IPR043519">
    <property type="entry name" value="NT_sf"/>
</dbReference>
<dbReference type="PANTHER" id="PTHR13734:SF5">
    <property type="entry name" value="CCA TRNA NUCLEOTIDYLTRANSFERASE, MITOCHONDRIAL"/>
    <property type="match status" value="1"/>
</dbReference>
<dbReference type="GO" id="GO:0003723">
    <property type="term" value="F:RNA binding"/>
    <property type="evidence" value="ECO:0007669"/>
    <property type="project" value="UniProtKB-KW"/>
</dbReference>
<dbReference type="SUPFAM" id="SSF81891">
    <property type="entry name" value="Poly A polymerase C-terminal region-like"/>
    <property type="match status" value="1"/>
</dbReference>
<dbReference type="GO" id="GO:0001680">
    <property type="term" value="P:tRNA 3'-terminal CCA addition"/>
    <property type="evidence" value="ECO:0007669"/>
    <property type="project" value="TreeGrafter"/>
</dbReference>
<dbReference type="GO" id="GO:0052927">
    <property type="term" value="F:CC tRNA cytidylyltransferase activity"/>
    <property type="evidence" value="ECO:0007669"/>
    <property type="project" value="TreeGrafter"/>
</dbReference>
<dbReference type="SUPFAM" id="SSF81301">
    <property type="entry name" value="Nucleotidyltransferase"/>
    <property type="match status" value="1"/>
</dbReference>
<feature type="compositionally biased region" description="Basic and acidic residues" evidence="5">
    <location>
        <begin position="137"/>
        <end position="152"/>
    </location>
</feature>
<dbReference type="EMBL" id="HBKQ01055535">
    <property type="protein sequence ID" value="CAE2281818.1"/>
    <property type="molecule type" value="Transcribed_RNA"/>
</dbReference>
<comment type="similarity">
    <text evidence="1 4">Belongs to the tRNA nucleotidyltransferase/poly(A) polymerase family.</text>
</comment>
<dbReference type="Gene3D" id="1.10.3090.10">
    <property type="entry name" value="cca-adding enzyme, domain 2"/>
    <property type="match status" value="1"/>
</dbReference>
<keyword evidence="3 4" id="KW-0694">RNA-binding</keyword>
<dbReference type="InterPro" id="IPR002646">
    <property type="entry name" value="PolA_pol_head_dom"/>
</dbReference>
<accession>A0A6U6K4B6</accession>
<evidence type="ECO:0000313" key="13">
    <source>
        <dbReference type="EMBL" id="CAE2281874.1"/>
    </source>
</evidence>
<dbReference type="EMBL" id="HBKQ01055560">
    <property type="protein sequence ID" value="CAE2281837.1"/>
    <property type="molecule type" value="Transcribed_RNA"/>
</dbReference>
<evidence type="ECO:0000313" key="9">
    <source>
        <dbReference type="EMBL" id="CAE2281818.1"/>
    </source>
</evidence>
<dbReference type="AlphaFoldDB" id="A0A6U6K4B6"/>
<dbReference type="PANTHER" id="PTHR13734">
    <property type="entry name" value="TRNA-NUCLEOTIDYLTRANSFERASE"/>
    <property type="match status" value="1"/>
</dbReference>